<reference evidence="3 4" key="1">
    <citation type="submission" date="2025-05" db="UniProtKB">
        <authorList>
            <consortium name="RefSeq"/>
        </authorList>
    </citation>
    <scope>IDENTIFICATION</scope>
    <source>
        <tissue evidence="3 4">Muscle</tissue>
    </source>
</reference>
<feature type="region of interest" description="Disordered" evidence="1">
    <location>
        <begin position="458"/>
        <end position="491"/>
    </location>
</feature>
<accession>A0ABM1B263</accession>
<evidence type="ECO:0000256" key="1">
    <source>
        <dbReference type="SAM" id="MobiDB-lite"/>
    </source>
</evidence>
<dbReference type="RefSeq" id="XP_022240205.1">
    <property type="nucleotide sequence ID" value="XM_022384497.1"/>
</dbReference>
<sequence>MKQDFIDRSYLNAQEDLRISSVKDGPVCVLNDSISELGFDKTLESQNDKFQTNKQKHAGDNLITNCLEQDYDVTKTVFMANSEILETQEEAAKVTECLQRYPVVLLTRLDTENFGQLFFDKICMNCVEINNNNSAKTTENFQTSSPDKIRFSENVTNDSHTFLPQKIKMEMISENALNTTDTNDIDPVCSPASSMDENDDQALPLVISEVRWNAKDIFYDNTPIKDNQSDNANYFNSNIVDSNIVEPFFSLLEAIESNNHTSSKVSQSSPSTKTASVPTSTMPLEGSLPSENVPMPETGCSVDKVSDSDFQFKDQIYESSVAKDNNSENSDQRLSPKLSGKKDLRNRRKCQRVVNYSDDSSLDCLLDSMDKAHKKNRRNKSKHMPPLMKEIRKKATAYSKCRKRAELGNSSGKNLDTGNKVSQKRTNSVLESLTTYENNLHENAVKPIKILFSDTNAEVNPDKTSKRKSEDKGDLKDTELSSSIMKSEKKASRMRAVFQKLEKEISFSLTATPSHKKTLPSDEESIDCIKVVSSLKETKPQSTSPVPSHMKQRDKRFSVDSHYLQKRPSPGLRREEKHRKRGNKVPSHCSSPGSDNSHDQQAGPSKKTKKKRGHINDDEAPLKRLARELPRFNWLEDKIKNSSQTSSVQLVKETRTEKSVITMDNGPILKNKVINNSQFDESIIGAAQNQTLYEKTCDITESTDCIFPGQNNFEKTVEIG</sequence>
<evidence type="ECO:0000313" key="5">
    <source>
        <dbReference type="RefSeq" id="XP_022240205.1"/>
    </source>
</evidence>
<name>A0ABM1B263_LIMPO</name>
<feature type="compositionally biased region" description="Basic and acidic residues" evidence="1">
    <location>
        <begin position="460"/>
        <end position="479"/>
    </location>
</feature>
<dbReference type="RefSeq" id="XP_013773274.1">
    <property type="nucleotide sequence ID" value="XM_013917820.2"/>
</dbReference>
<keyword evidence="2" id="KW-1185">Reference proteome</keyword>
<feature type="region of interest" description="Disordered" evidence="1">
    <location>
        <begin position="535"/>
        <end position="621"/>
    </location>
</feature>
<evidence type="ECO:0000313" key="4">
    <source>
        <dbReference type="RefSeq" id="XP_022240204.1"/>
    </source>
</evidence>
<evidence type="ECO:0000313" key="2">
    <source>
        <dbReference type="Proteomes" id="UP000694941"/>
    </source>
</evidence>
<feature type="compositionally biased region" description="Polar residues" evidence="1">
    <location>
        <begin position="588"/>
        <end position="603"/>
    </location>
</feature>
<dbReference type="GeneID" id="106458317"/>
<feature type="compositionally biased region" description="Polar residues" evidence="1">
    <location>
        <begin position="322"/>
        <end position="333"/>
    </location>
</feature>
<evidence type="ECO:0000313" key="3">
    <source>
        <dbReference type="RefSeq" id="XP_013773274.1"/>
    </source>
</evidence>
<feature type="region of interest" description="Disordered" evidence="1">
    <location>
        <begin position="403"/>
        <end position="424"/>
    </location>
</feature>
<feature type="compositionally biased region" description="Low complexity" evidence="1">
    <location>
        <begin position="261"/>
        <end position="274"/>
    </location>
</feature>
<feature type="compositionally biased region" description="Polar residues" evidence="1">
    <location>
        <begin position="408"/>
        <end position="424"/>
    </location>
</feature>
<gene>
    <name evidence="3 4 5" type="primary">LOC106458317</name>
</gene>
<dbReference type="Proteomes" id="UP000694941">
    <property type="component" value="Unplaced"/>
</dbReference>
<feature type="region of interest" description="Disordered" evidence="1">
    <location>
        <begin position="260"/>
        <end position="304"/>
    </location>
</feature>
<dbReference type="RefSeq" id="XP_022240204.1">
    <property type="nucleotide sequence ID" value="XM_022384496.1"/>
</dbReference>
<organism evidence="2 3">
    <name type="scientific">Limulus polyphemus</name>
    <name type="common">Atlantic horseshoe crab</name>
    <dbReference type="NCBI Taxonomy" id="6850"/>
    <lineage>
        <taxon>Eukaryota</taxon>
        <taxon>Metazoa</taxon>
        <taxon>Ecdysozoa</taxon>
        <taxon>Arthropoda</taxon>
        <taxon>Chelicerata</taxon>
        <taxon>Merostomata</taxon>
        <taxon>Xiphosura</taxon>
        <taxon>Limulidae</taxon>
        <taxon>Limulus</taxon>
    </lineage>
</organism>
<proteinExistence type="predicted"/>
<feature type="region of interest" description="Disordered" evidence="1">
    <location>
        <begin position="319"/>
        <end position="346"/>
    </location>
</feature>
<protein>
    <submittedName>
        <fullName evidence="3 4">Uncharacterized protein LOC106458317</fullName>
    </submittedName>
</protein>